<comment type="caution">
    <text evidence="2">The sequence shown here is derived from an EMBL/GenBank/DDBJ whole genome shotgun (WGS) entry which is preliminary data.</text>
</comment>
<gene>
    <name evidence="2" type="ORF">FSP39_014508</name>
</gene>
<evidence type="ECO:0000313" key="2">
    <source>
        <dbReference type="EMBL" id="KAK3088087.1"/>
    </source>
</evidence>
<dbReference type="Proteomes" id="UP001186944">
    <property type="component" value="Unassembled WGS sequence"/>
</dbReference>
<keyword evidence="1" id="KW-0812">Transmembrane</keyword>
<dbReference type="AlphaFoldDB" id="A0AA88XME6"/>
<keyword evidence="1" id="KW-0472">Membrane</keyword>
<keyword evidence="1" id="KW-1133">Transmembrane helix</keyword>
<proteinExistence type="predicted"/>
<accession>A0AA88XME6</accession>
<name>A0AA88XME6_PINIB</name>
<sequence>MAYVAIPISKLRQSHNILRRGLGIRCRFHIKTTTYYVVVMAYVAVPTSKPQRTSWPWHMLSFPYQSYAIGTIYFVVVMAYVVVPTSKQQHSTSWSWHTLSFPHQSHNILHRGHGILGRSQNMATPFPQYTCTTSWSCHTLLFSYQNYVKATTYYVMVIAYVVVPTSKPQHTTSWSYHTLSFPHQSHNVLRRGHGIRCRSQIKATTYNVVAMTY</sequence>
<protein>
    <submittedName>
        <fullName evidence="2">Uncharacterized protein</fullName>
    </submittedName>
</protein>
<feature type="transmembrane region" description="Helical" evidence="1">
    <location>
        <begin position="65"/>
        <end position="83"/>
    </location>
</feature>
<feature type="transmembrane region" description="Helical" evidence="1">
    <location>
        <begin position="28"/>
        <end position="45"/>
    </location>
</feature>
<organism evidence="2 3">
    <name type="scientific">Pinctada imbricata</name>
    <name type="common">Atlantic pearl-oyster</name>
    <name type="synonym">Pinctada martensii</name>
    <dbReference type="NCBI Taxonomy" id="66713"/>
    <lineage>
        <taxon>Eukaryota</taxon>
        <taxon>Metazoa</taxon>
        <taxon>Spiralia</taxon>
        <taxon>Lophotrochozoa</taxon>
        <taxon>Mollusca</taxon>
        <taxon>Bivalvia</taxon>
        <taxon>Autobranchia</taxon>
        <taxon>Pteriomorphia</taxon>
        <taxon>Pterioida</taxon>
        <taxon>Pterioidea</taxon>
        <taxon>Pteriidae</taxon>
        <taxon>Pinctada</taxon>
    </lineage>
</organism>
<reference evidence="2" key="1">
    <citation type="submission" date="2019-08" db="EMBL/GenBank/DDBJ databases">
        <title>The improved chromosome-level genome for the pearl oyster Pinctada fucata martensii using PacBio sequencing and Hi-C.</title>
        <authorList>
            <person name="Zheng Z."/>
        </authorList>
    </citation>
    <scope>NUCLEOTIDE SEQUENCE</scope>
    <source>
        <strain evidence="2">ZZ-2019</strain>
        <tissue evidence="2">Adductor muscle</tissue>
    </source>
</reference>
<dbReference type="EMBL" id="VSWD01000011">
    <property type="protein sequence ID" value="KAK3088087.1"/>
    <property type="molecule type" value="Genomic_DNA"/>
</dbReference>
<evidence type="ECO:0000256" key="1">
    <source>
        <dbReference type="SAM" id="Phobius"/>
    </source>
</evidence>
<keyword evidence="3" id="KW-1185">Reference proteome</keyword>
<evidence type="ECO:0000313" key="3">
    <source>
        <dbReference type="Proteomes" id="UP001186944"/>
    </source>
</evidence>